<name>A0ABY6Z333_9BACL</name>
<reference evidence="1" key="1">
    <citation type="submission" date="2022-08" db="EMBL/GenBank/DDBJ databases">
        <title>Alicyclobacillus dauci DSM2870, complete genome.</title>
        <authorList>
            <person name="Wang Q."/>
            <person name="Cai R."/>
            <person name="Wang Z."/>
        </authorList>
    </citation>
    <scope>NUCLEOTIDE SEQUENCE</scope>
    <source>
        <strain evidence="1">DSM 28700</strain>
    </source>
</reference>
<dbReference type="InterPro" id="IPR026838">
    <property type="entry name" value="YheC/D"/>
</dbReference>
<evidence type="ECO:0000313" key="2">
    <source>
        <dbReference type="Proteomes" id="UP001164803"/>
    </source>
</evidence>
<dbReference type="RefSeq" id="WP_268044772.1">
    <property type="nucleotide sequence ID" value="NZ_CP104064.1"/>
</dbReference>
<protein>
    <submittedName>
        <fullName evidence="1">YheC/YheD family protein</fullName>
    </submittedName>
</protein>
<evidence type="ECO:0000313" key="1">
    <source>
        <dbReference type="EMBL" id="WAH37298.1"/>
    </source>
</evidence>
<accession>A0ABY6Z333</accession>
<dbReference type="EMBL" id="CP104064">
    <property type="protein sequence ID" value="WAH37298.1"/>
    <property type="molecule type" value="Genomic_DNA"/>
</dbReference>
<dbReference type="Proteomes" id="UP001164803">
    <property type="component" value="Chromosome"/>
</dbReference>
<sequence length="271" mass="31367">MTRGQLNPERLNLDKWQMHLALEDAKIPQVNLPDTVLLHNFKDMYIRRHRTWYVKPVNTWGGHQIAKIDRRETDWSFQPQGGRTELYRSPLRLLNRVRQQYDPLATILQQGAPVTNLNGRPFDIRVLCQRGDDNQWLIAGSLARVGRKDSIVSNIGTGHGEVFAVDSLLSQLYQNKSVRSRIKHTLDDISNAICSMLDGYWQFEEVGLDLGLTAKGSVWLFEVNTNDTWGGPSHELFMHLPDKSIYEAIEARADKRRRRWLAELMKEIIDH</sequence>
<organism evidence="1 2">
    <name type="scientific">Alicyclobacillus dauci</name>
    <dbReference type="NCBI Taxonomy" id="1475485"/>
    <lineage>
        <taxon>Bacteria</taxon>
        <taxon>Bacillati</taxon>
        <taxon>Bacillota</taxon>
        <taxon>Bacilli</taxon>
        <taxon>Bacillales</taxon>
        <taxon>Alicyclobacillaceae</taxon>
        <taxon>Alicyclobacillus</taxon>
    </lineage>
</organism>
<dbReference type="SUPFAM" id="SSF56059">
    <property type="entry name" value="Glutathione synthetase ATP-binding domain-like"/>
    <property type="match status" value="1"/>
</dbReference>
<dbReference type="Pfam" id="PF14398">
    <property type="entry name" value="ATPgrasp_YheCD"/>
    <property type="match status" value="1"/>
</dbReference>
<proteinExistence type="predicted"/>
<dbReference type="Gene3D" id="3.30.470.20">
    <property type="entry name" value="ATP-grasp fold, B domain"/>
    <property type="match status" value="1"/>
</dbReference>
<gene>
    <name evidence="1" type="ORF">NZD86_01750</name>
</gene>
<keyword evidence="2" id="KW-1185">Reference proteome</keyword>